<feature type="region of interest" description="Disordered" evidence="1">
    <location>
        <begin position="103"/>
        <end position="134"/>
    </location>
</feature>
<reference evidence="4" key="1">
    <citation type="submission" date="2025-08" db="UniProtKB">
        <authorList>
            <consortium name="RefSeq"/>
        </authorList>
    </citation>
    <scope>IDENTIFICATION</scope>
    <source>
        <tissue evidence="4">Seedling</tissue>
    </source>
</reference>
<gene>
    <name evidence="4" type="primary">LOC107425521</name>
</gene>
<evidence type="ECO:0000256" key="1">
    <source>
        <dbReference type="SAM" id="MobiDB-lite"/>
    </source>
</evidence>
<organism evidence="3 4">
    <name type="scientific">Ziziphus jujuba</name>
    <name type="common">Chinese jujube</name>
    <name type="synonym">Ziziphus sativa</name>
    <dbReference type="NCBI Taxonomy" id="326968"/>
    <lineage>
        <taxon>Eukaryota</taxon>
        <taxon>Viridiplantae</taxon>
        <taxon>Streptophyta</taxon>
        <taxon>Embryophyta</taxon>
        <taxon>Tracheophyta</taxon>
        <taxon>Spermatophyta</taxon>
        <taxon>Magnoliopsida</taxon>
        <taxon>eudicotyledons</taxon>
        <taxon>Gunneridae</taxon>
        <taxon>Pentapetalae</taxon>
        <taxon>rosids</taxon>
        <taxon>fabids</taxon>
        <taxon>Rosales</taxon>
        <taxon>Rhamnaceae</taxon>
        <taxon>Paliureae</taxon>
        <taxon>Ziziphus</taxon>
    </lineage>
</organism>
<dbReference type="InterPro" id="IPR001623">
    <property type="entry name" value="DnaJ_domain"/>
</dbReference>
<dbReference type="CDD" id="cd06257">
    <property type="entry name" value="DnaJ"/>
    <property type="match status" value="1"/>
</dbReference>
<proteinExistence type="predicted"/>
<dbReference type="Pfam" id="PF00226">
    <property type="entry name" value="DnaJ"/>
    <property type="match status" value="1"/>
</dbReference>
<feature type="region of interest" description="Disordered" evidence="1">
    <location>
        <begin position="190"/>
        <end position="210"/>
    </location>
</feature>
<feature type="domain" description="J" evidence="2">
    <location>
        <begin position="207"/>
        <end position="269"/>
    </location>
</feature>
<dbReference type="SMART" id="SM00271">
    <property type="entry name" value="DnaJ"/>
    <property type="match status" value="1"/>
</dbReference>
<dbReference type="SUPFAM" id="SSF46565">
    <property type="entry name" value="Chaperone J-domain"/>
    <property type="match status" value="1"/>
</dbReference>
<dbReference type="RefSeq" id="XP_048334408.2">
    <property type="nucleotide sequence ID" value="XM_048478451.2"/>
</dbReference>
<evidence type="ECO:0000313" key="3">
    <source>
        <dbReference type="Proteomes" id="UP001652623"/>
    </source>
</evidence>
<dbReference type="PANTHER" id="PTHR45376">
    <property type="entry name" value="CHAPERONE DNAJ-DOMAIN SUPERFAMILY PROTEIN-RELATED"/>
    <property type="match status" value="1"/>
</dbReference>
<sequence>MQMPRWRNVLLLKNSLISSTSTTTHVASFHSTPTACEKWKNKWNFDVKAGQQPAKNYVRYATRQKRADTKKALKNLLYRSGSSKVSLEDENLWKFGQTDKSCNSCRKHKPRSSTPHAEKYHQKKTKRKFKRESFSEDFDEHPEAFFQATFGNRWYTWSFNSSTDYYSQNSAFGFEWREHSSWKHKNKTWEASSDTESDDEPHTVGSCSDRTILGLPPAGPLKMDDVKKAFRLSALKWHPDKHQGPLQATAEEKFKLCVNAYKSLCNALSPM</sequence>
<dbReference type="InterPro" id="IPR036869">
    <property type="entry name" value="J_dom_sf"/>
</dbReference>
<protein>
    <submittedName>
        <fullName evidence="4">Uncharacterized protein LOC107425521</fullName>
    </submittedName>
</protein>
<evidence type="ECO:0000313" key="4">
    <source>
        <dbReference type="RefSeq" id="XP_048334408.2"/>
    </source>
</evidence>
<dbReference type="Gene3D" id="1.10.287.110">
    <property type="entry name" value="DnaJ domain"/>
    <property type="match status" value="1"/>
</dbReference>
<dbReference type="Proteomes" id="UP001652623">
    <property type="component" value="Chromosome 7"/>
</dbReference>
<dbReference type="PANTHER" id="PTHR45376:SF5">
    <property type="entry name" value="CHAPERONE DNAJ-DOMAIN SUPERFAMILY PROTEIN"/>
    <property type="match status" value="1"/>
</dbReference>
<accession>A0ABM3IS67</accession>
<feature type="compositionally biased region" description="Basic residues" evidence="1">
    <location>
        <begin position="121"/>
        <end position="130"/>
    </location>
</feature>
<evidence type="ECO:0000259" key="2">
    <source>
        <dbReference type="SMART" id="SM00271"/>
    </source>
</evidence>
<name>A0ABM3IS67_ZIZJJ</name>
<keyword evidence="3" id="KW-1185">Reference proteome</keyword>
<dbReference type="GeneID" id="107425521"/>